<feature type="domain" description="SHSP" evidence="3">
    <location>
        <begin position="31"/>
        <end position="141"/>
    </location>
</feature>
<reference evidence="5" key="1">
    <citation type="submission" date="2015-12" db="EMBL/GenBank/DDBJ databases">
        <authorList>
            <person name="Nair G.R."/>
            <person name="Kaur G."/>
            <person name="Mayilraj S."/>
        </authorList>
    </citation>
    <scope>NUCLEOTIDE SEQUENCE [LARGE SCALE GENOMIC DNA]</scope>
    <source>
        <strain evidence="5">CD08_7</strain>
    </source>
</reference>
<dbReference type="InterPro" id="IPR002068">
    <property type="entry name" value="A-crystallin/Hsp20_dom"/>
</dbReference>
<dbReference type="AlphaFoldDB" id="A0A0W8IFS2"/>
<name>A0A0W8IFS2_9MICC</name>
<dbReference type="STRING" id="317018.AVL63_01875"/>
<dbReference type="EMBL" id="LQBM01000003">
    <property type="protein sequence ID" value="KUG58813.1"/>
    <property type="molecule type" value="Genomic_DNA"/>
</dbReference>
<accession>A0A0W8IFS2</accession>
<sequence>MINNSLTRLDPFALIDDVFRSVRAPSMDAAQRQAGFVPAVDAHRDGEDLVLRADLPGLDPEKDVAVELTGRTLTVSGERRSETEAEGLREVRYGSFSRTVTLPGEVSSDAISASYESGVLTVRVTGVYATEQPRKITISSTEREKKIES</sequence>
<dbReference type="Gene3D" id="2.60.40.790">
    <property type="match status" value="1"/>
</dbReference>
<dbReference type="CDD" id="cd06464">
    <property type="entry name" value="ACD_sHsps-like"/>
    <property type="match status" value="1"/>
</dbReference>
<gene>
    <name evidence="4" type="ORF">AVL63_01875</name>
</gene>
<protein>
    <recommendedName>
        <fullName evidence="3">SHSP domain-containing protein</fullName>
    </recommendedName>
</protein>
<dbReference type="PANTHER" id="PTHR11527">
    <property type="entry name" value="HEAT-SHOCK PROTEIN 20 FAMILY MEMBER"/>
    <property type="match status" value="1"/>
</dbReference>
<proteinExistence type="inferred from homology"/>
<dbReference type="Pfam" id="PF00011">
    <property type="entry name" value="HSP20"/>
    <property type="match status" value="1"/>
</dbReference>
<comment type="similarity">
    <text evidence="1 2">Belongs to the small heat shock protein (HSP20) family.</text>
</comment>
<comment type="caution">
    <text evidence="4">The sequence shown here is derived from an EMBL/GenBank/DDBJ whole genome shotgun (WGS) entry which is preliminary data.</text>
</comment>
<evidence type="ECO:0000259" key="3">
    <source>
        <dbReference type="PROSITE" id="PS01031"/>
    </source>
</evidence>
<evidence type="ECO:0000256" key="1">
    <source>
        <dbReference type="PROSITE-ProRule" id="PRU00285"/>
    </source>
</evidence>
<evidence type="ECO:0000256" key="2">
    <source>
        <dbReference type="RuleBase" id="RU003616"/>
    </source>
</evidence>
<evidence type="ECO:0000313" key="5">
    <source>
        <dbReference type="Proteomes" id="UP000054023"/>
    </source>
</evidence>
<keyword evidence="5" id="KW-1185">Reference proteome</keyword>
<dbReference type="SUPFAM" id="SSF49764">
    <property type="entry name" value="HSP20-like chaperones"/>
    <property type="match status" value="1"/>
</dbReference>
<dbReference type="PROSITE" id="PS01031">
    <property type="entry name" value="SHSP"/>
    <property type="match status" value="1"/>
</dbReference>
<dbReference type="Proteomes" id="UP000054023">
    <property type="component" value="Unassembled WGS sequence"/>
</dbReference>
<dbReference type="OrthoDB" id="3855217at2"/>
<dbReference type="InterPro" id="IPR008978">
    <property type="entry name" value="HSP20-like_chaperone"/>
</dbReference>
<organism evidence="4 5">
    <name type="scientific">Nesterenkonia jeotgali</name>
    <dbReference type="NCBI Taxonomy" id="317018"/>
    <lineage>
        <taxon>Bacteria</taxon>
        <taxon>Bacillati</taxon>
        <taxon>Actinomycetota</taxon>
        <taxon>Actinomycetes</taxon>
        <taxon>Micrococcales</taxon>
        <taxon>Micrococcaceae</taxon>
        <taxon>Nesterenkonia</taxon>
    </lineage>
</organism>
<evidence type="ECO:0000313" key="4">
    <source>
        <dbReference type="EMBL" id="KUG58813.1"/>
    </source>
</evidence>
<dbReference type="InterPro" id="IPR031107">
    <property type="entry name" value="Small_HSP"/>
</dbReference>
<dbReference type="RefSeq" id="WP_058888495.1">
    <property type="nucleotide sequence ID" value="NZ_LQBM01000003.1"/>
</dbReference>